<protein>
    <submittedName>
        <fullName evidence="4">Gfo/Idh/MocA family oxidoreductase</fullName>
    </submittedName>
</protein>
<sequence>MITAADSTITQAEKPKVNFAIAGCGTIARTHIEAIKLHPNAQLAALYSSNMEKATQWGKEFEVSCYTDYEKMLQSPAVDAVIILTPSGRHAEFGIPAARAGKHVIVEKPIDTTLEKSRQLIEACHQANVKLSCIFQHRFDEAIMALKHAIETEKLGPLHFGSSRTTWYRPQEYYDSGKWRGTMALDGGGALMNQAIHYIDLLLYTMGPVEEVHAYCATRAHERIEVEDIAAAVLKFKSGAIGMIEGNTAAYPGFETTLDVFGQNGSVRIVSDEVSEWHVKGEENEQKHTEAEVQAAAAGRDTQKNISVKSFVRQYADIVEAIVQDREPLVNGKEALNSLALILAIYQSAESGKPVALDAFARN</sequence>
<comment type="caution">
    <text evidence="4">The sequence shown here is derived from an EMBL/GenBank/DDBJ whole genome shotgun (WGS) entry which is preliminary data.</text>
</comment>
<dbReference type="Gene3D" id="3.40.50.720">
    <property type="entry name" value="NAD(P)-binding Rossmann-like Domain"/>
    <property type="match status" value="1"/>
</dbReference>
<dbReference type="EMBL" id="JAWDIP010000003">
    <property type="protein sequence ID" value="MDY0394086.1"/>
    <property type="molecule type" value="Genomic_DNA"/>
</dbReference>
<dbReference type="Gene3D" id="3.30.360.10">
    <property type="entry name" value="Dihydrodipicolinate Reductase, domain 2"/>
    <property type="match status" value="1"/>
</dbReference>
<dbReference type="Pfam" id="PF01408">
    <property type="entry name" value="GFO_IDH_MocA"/>
    <property type="match status" value="1"/>
</dbReference>
<evidence type="ECO:0000313" key="5">
    <source>
        <dbReference type="Proteomes" id="UP001281447"/>
    </source>
</evidence>
<reference evidence="4 5" key="1">
    <citation type="submission" date="2023-10" db="EMBL/GenBank/DDBJ databases">
        <title>Virgibacillus halophilus 5B73C genome.</title>
        <authorList>
            <person name="Miliotis G."/>
            <person name="Sengupta P."/>
            <person name="Hameed A."/>
            <person name="Chuvochina M."/>
            <person name="Mcdonagh F."/>
            <person name="Simpson A.C."/>
            <person name="Singh N.K."/>
            <person name="Rekha P.D."/>
            <person name="Raman K."/>
            <person name="Hugenholtz P."/>
            <person name="Venkateswaran K."/>
        </authorList>
    </citation>
    <scope>NUCLEOTIDE SEQUENCE [LARGE SCALE GENOMIC DNA]</scope>
    <source>
        <strain evidence="4 5">5B73C</strain>
    </source>
</reference>
<evidence type="ECO:0000313" key="4">
    <source>
        <dbReference type="EMBL" id="MDY0394086.1"/>
    </source>
</evidence>
<name>A0ABU5C437_9BACI</name>
<dbReference type="InterPro" id="IPR004104">
    <property type="entry name" value="Gfo/Idh/MocA-like_OxRdtase_C"/>
</dbReference>
<evidence type="ECO:0000259" key="3">
    <source>
        <dbReference type="Pfam" id="PF02894"/>
    </source>
</evidence>
<keyword evidence="5" id="KW-1185">Reference proteome</keyword>
<feature type="domain" description="Gfo/Idh/MocA-like oxidoreductase N-terminal" evidence="2">
    <location>
        <begin position="17"/>
        <end position="132"/>
    </location>
</feature>
<evidence type="ECO:0000256" key="1">
    <source>
        <dbReference type="ARBA" id="ARBA00010928"/>
    </source>
</evidence>
<dbReference type="Proteomes" id="UP001281447">
    <property type="component" value="Unassembled WGS sequence"/>
</dbReference>
<comment type="similarity">
    <text evidence="1">Belongs to the Gfo/Idh/MocA family.</text>
</comment>
<feature type="domain" description="Gfo/Idh/MocA-like oxidoreductase C-terminal" evidence="3">
    <location>
        <begin position="147"/>
        <end position="357"/>
    </location>
</feature>
<organism evidence="4 5">
    <name type="scientific">Tigheibacillus halophilus</name>
    <dbReference type="NCBI Taxonomy" id="361280"/>
    <lineage>
        <taxon>Bacteria</taxon>
        <taxon>Bacillati</taxon>
        <taxon>Bacillota</taxon>
        <taxon>Bacilli</taxon>
        <taxon>Bacillales</taxon>
        <taxon>Bacillaceae</taxon>
        <taxon>Tigheibacillus</taxon>
    </lineage>
</organism>
<dbReference type="RefSeq" id="WP_390355313.1">
    <property type="nucleotide sequence ID" value="NZ_JBHUIZ010000006.1"/>
</dbReference>
<dbReference type="InterPro" id="IPR052515">
    <property type="entry name" value="Gfo/Idh/MocA_Oxidoreductase"/>
</dbReference>
<dbReference type="InterPro" id="IPR036291">
    <property type="entry name" value="NAD(P)-bd_dom_sf"/>
</dbReference>
<dbReference type="PANTHER" id="PTHR43249">
    <property type="entry name" value="UDP-N-ACETYL-2-AMINO-2-DEOXY-D-GLUCURONATE OXIDASE"/>
    <property type="match status" value="1"/>
</dbReference>
<accession>A0ABU5C437</accession>
<dbReference type="SUPFAM" id="SSF51735">
    <property type="entry name" value="NAD(P)-binding Rossmann-fold domains"/>
    <property type="match status" value="1"/>
</dbReference>
<dbReference type="SUPFAM" id="SSF55347">
    <property type="entry name" value="Glyceraldehyde-3-phosphate dehydrogenase-like, C-terminal domain"/>
    <property type="match status" value="1"/>
</dbReference>
<dbReference type="Pfam" id="PF02894">
    <property type="entry name" value="GFO_IDH_MocA_C"/>
    <property type="match status" value="1"/>
</dbReference>
<dbReference type="InterPro" id="IPR000683">
    <property type="entry name" value="Gfo/Idh/MocA-like_OxRdtase_N"/>
</dbReference>
<evidence type="ECO:0000259" key="2">
    <source>
        <dbReference type="Pfam" id="PF01408"/>
    </source>
</evidence>
<proteinExistence type="inferred from homology"/>
<dbReference type="PANTHER" id="PTHR43249:SF1">
    <property type="entry name" value="D-GLUCOSIDE 3-DEHYDROGENASE"/>
    <property type="match status" value="1"/>
</dbReference>
<gene>
    <name evidence="4" type="ORF">RWE15_05825</name>
</gene>